<dbReference type="EMBL" id="CAJVPL010001939">
    <property type="protein sequence ID" value="CAG8593343.1"/>
    <property type="molecule type" value="Genomic_DNA"/>
</dbReference>
<dbReference type="AlphaFoldDB" id="A0A9N9CAL0"/>
<evidence type="ECO:0000313" key="1">
    <source>
        <dbReference type="EMBL" id="CAG8593343.1"/>
    </source>
</evidence>
<keyword evidence="2" id="KW-1185">Reference proteome</keyword>
<organism evidence="1 2">
    <name type="scientific">Ambispora gerdemannii</name>
    <dbReference type="NCBI Taxonomy" id="144530"/>
    <lineage>
        <taxon>Eukaryota</taxon>
        <taxon>Fungi</taxon>
        <taxon>Fungi incertae sedis</taxon>
        <taxon>Mucoromycota</taxon>
        <taxon>Glomeromycotina</taxon>
        <taxon>Glomeromycetes</taxon>
        <taxon>Archaeosporales</taxon>
        <taxon>Ambisporaceae</taxon>
        <taxon>Ambispora</taxon>
    </lineage>
</organism>
<proteinExistence type="predicted"/>
<gene>
    <name evidence="1" type="ORF">AGERDE_LOCUS8717</name>
</gene>
<name>A0A9N9CAL0_9GLOM</name>
<feature type="non-terminal residue" evidence="1">
    <location>
        <position position="106"/>
    </location>
</feature>
<sequence length="106" mass="12180">MSKEFYETMLNDKSLLLTDILYESSSSSSTTDSSNDDNLEILTGIVQTLQIITEYEQKKSTFEWLLKEIIPVLSINNNDGLCDSPNYLKLVTLYDDLQLEKLYNIL</sequence>
<reference evidence="1" key="1">
    <citation type="submission" date="2021-06" db="EMBL/GenBank/DDBJ databases">
        <authorList>
            <person name="Kallberg Y."/>
            <person name="Tangrot J."/>
            <person name="Rosling A."/>
        </authorList>
    </citation>
    <scope>NUCLEOTIDE SEQUENCE</scope>
    <source>
        <strain evidence="1">MT106</strain>
    </source>
</reference>
<comment type="caution">
    <text evidence="1">The sequence shown here is derived from an EMBL/GenBank/DDBJ whole genome shotgun (WGS) entry which is preliminary data.</text>
</comment>
<evidence type="ECO:0000313" key="2">
    <source>
        <dbReference type="Proteomes" id="UP000789831"/>
    </source>
</evidence>
<protein>
    <submittedName>
        <fullName evidence="1">6940_t:CDS:1</fullName>
    </submittedName>
</protein>
<accession>A0A9N9CAL0</accession>
<dbReference type="Proteomes" id="UP000789831">
    <property type="component" value="Unassembled WGS sequence"/>
</dbReference>